<name>A0A367JB65_RHIAZ</name>
<gene>
    <name evidence="2" type="ORF">CU097_003874</name>
</gene>
<dbReference type="AlphaFoldDB" id="A0A367JB65"/>
<accession>A0A367JB65</accession>
<dbReference type="EMBL" id="PJQL01001714">
    <property type="protein sequence ID" value="RCH87168.1"/>
    <property type="molecule type" value="Genomic_DNA"/>
</dbReference>
<sequence length="140" mass="15590">MSYMSKQGGTQSLPLMELAPAYGNDCGLRVSSTIPQKQLNDPLDCVPATPTVVRQKRHRSHRRPSHDPTVKIRVLATRPEQRVDRRIHHPLEQLSEPLDLPSMEPNQPLFAEADHGASSSSNIHHSLVAERSLIPHSSIT</sequence>
<organism evidence="2 3">
    <name type="scientific">Rhizopus azygosporus</name>
    <name type="common">Rhizopus microsporus var. azygosporus</name>
    <dbReference type="NCBI Taxonomy" id="86630"/>
    <lineage>
        <taxon>Eukaryota</taxon>
        <taxon>Fungi</taxon>
        <taxon>Fungi incertae sedis</taxon>
        <taxon>Mucoromycota</taxon>
        <taxon>Mucoromycotina</taxon>
        <taxon>Mucoromycetes</taxon>
        <taxon>Mucorales</taxon>
        <taxon>Mucorineae</taxon>
        <taxon>Rhizopodaceae</taxon>
        <taxon>Rhizopus</taxon>
    </lineage>
</organism>
<dbReference type="Proteomes" id="UP000252139">
    <property type="component" value="Unassembled WGS sequence"/>
</dbReference>
<evidence type="ECO:0000313" key="3">
    <source>
        <dbReference type="Proteomes" id="UP000252139"/>
    </source>
</evidence>
<reference evidence="2 3" key="1">
    <citation type="journal article" date="2018" name="G3 (Bethesda)">
        <title>Phylogenetic and Phylogenomic Definition of Rhizopus Species.</title>
        <authorList>
            <person name="Gryganskyi A.P."/>
            <person name="Golan J."/>
            <person name="Dolatabadi S."/>
            <person name="Mondo S."/>
            <person name="Robb S."/>
            <person name="Idnurm A."/>
            <person name="Muszewska A."/>
            <person name="Steczkiewicz K."/>
            <person name="Masonjones S."/>
            <person name="Liao H.L."/>
            <person name="Gajdeczka M.T."/>
            <person name="Anike F."/>
            <person name="Vuek A."/>
            <person name="Anishchenko I.M."/>
            <person name="Voigt K."/>
            <person name="de Hoog G.S."/>
            <person name="Smith M.E."/>
            <person name="Heitman J."/>
            <person name="Vilgalys R."/>
            <person name="Stajich J.E."/>
        </authorList>
    </citation>
    <scope>NUCLEOTIDE SEQUENCE [LARGE SCALE GENOMIC DNA]</scope>
    <source>
        <strain evidence="2 3">CBS 357.93</strain>
    </source>
</reference>
<proteinExistence type="predicted"/>
<dbReference type="OrthoDB" id="10294256at2759"/>
<keyword evidence="3" id="KW-1185">Reference proteome</keyword>
<feature type="region of interest" description="Disordered" evidence="1">
    <location>
        <begin position="38"/>
        <end position="106"/>
    </location>
</feature>
<protein>
    <submittedName>
        <fullName evidence="2">Uncharacterized protein</fullName>
    </submittedName>
</protein>
<evidence type="ECO:0000313" key="2">
    <source>
        <dbReference type="EMBL" id="RCH87168.1"/>
    </source>
</evidence>
<feature type="compositionally biased region" description="Basic residues" evidence="1">
    <location>
        <begin position="54"/>
        <end position="64"/>
    </location>
</feature>
<evidence type="ECO:0000256" key="1">
    <source>
        <dbReference type="SAM" id="MobiDB-lite"/>
    </source>
</evidence>
<comment type="caution">
    <text evidence="2">The sequence shown here is derived from an EMBL/GenBank/DDBJ whole genome shotgun (WGS) entry which is preliminary data.</text>
</comment>